<dbReference type="EMBL" id="MDYN01000001">
    <property type="protein sequence ID" value="OQD90409.1"/>
    <property type="molecule type" value="Genomic_DNA"/>
</dbReference>
<reference evidence="2" key="1">
    <citation type="journal article" date="2017" name="Nat. Microbiol.">
        <title>Global analysis of biosynthetic gene clusters reveals vast potential of secondary metabolite production in Penicillium species.</title>
        <authorList>
            <person name="Nielsen J.C."/>
            <person name="Grijseels S."/>
            <person name="Prigent S."/>
            <person name="Ji B."/>
            <person name="Dainat J."/>
            <person name="Nielsen K.F."/>
            <person name="Frisvad J.C."/>
            <person name="Workman M."/>
            <person name="Nielsen J."/>
        </authorList>
    </citation>
    <scope>NUCLEOTIDE SEQUENCE [LARGE SCALE GENOMIC DNA]</scope>
    <source>
        <strain evidence="2">IBT 31811</strain>
    </source>
</reference>
<keyword evidence="2" id="KW-1185">Reference proteome</keyword>
<evidence type="ECO:0000313" key="2">
    <source>
        <dbReference type="Proteomes" id="UP000191672"/>
    </source>
</evidence>
<protein>
    <submittedName>
        <fullName evidence="1">Uncharacterized protein</fullName>
    </submittedName>
</protein>
<sequence>MSDARLDRLARYFGSVIYGKQEVQDTNNFKRFVEAILVQEDPCILVERIISSQHALKALRNGVRHNITPAFINQYTAKLILYLKHREVKLLCNGSFLEQLLMIILEPRTLWNSFVEAFRGRKLEDHAIVALCWMISEFLALPSSSGVDVRSDAQLVISDGSLLSSRLVEVHNLGHKIKYLLEMKSSAETITASENTAGGRHDNDFADFRSIAILPTADEMGCTEKPFYRQVETVAQLSGHQRIAGHIDNQFRLLREDMLSGLRDDFQIAQGTKKGKRSALHLAGLSLVQIECFSVKNGRQRIQPCTVGVTCKFGLDKIKKVLPQDRKTFLKTNHSFVKHHAFGCLIRGTEIVGFATIERNIDNLALEPPVVMLRISGEEALKKSLLYLKLYNDVDFLVVDTAIFAYEPILKCLQESIEIPLTEELFLYKHEQPAKDSSLAPWNVIKELKEAH</sequence>
<organism evidence="1 2">
    <name type="scientific">Penicillium antarcticum</name>
    <dbReference type="NCBI Taxonomy" id="416450"/>
    <lineage>
        <taxon>Eukaryota</taxon>
        <taxon>Fungi</taxon>
        <taxon>Dikarya</taxon>
        <taxon>Ascomycota</taxon>
        <taxon>Pezizomycotina</taxon>
        <taxon>Eurotiomycetes</taxon>
        <taxon>Eurotiomycetidae</taxon>
        <taxon>Eurotiales</taxon>
        <taxon>Aspergillaceae</taxon>
        <taxon>Penicillium</taxon>
    </lineage>
</organism>
<accession>A0A1V6QMG3</accession>
<proteinExistence type="predicted"/>
<evidence type="ECO:0000313" key="1">
    <source>
        <dbReference type="EMBL" id="OQD90409.1"/>
    </source>
</evidence>
<dbReference type="AlphaFoldDB" id="A0A1V6QMG3"/>
<gene>
    <name evidence="1" type="ORF">PENANT_c001G02356</name>
</gene>
<comment type="caution">
    <text evidence="1">The sequence shown here is derived from an EMBL/GenBank/DDBJ whole genome shotgun (WGS) entry which is preliminary data.</text>
</comment>
<dbReference type="STRING" id="416450.A0A1V6QMG3"/>
<dbReference type="Proteomes" id="UP000191672">
    <property type="component" value="Unassembled WGS sequence"/>
</dbReference>
<name>A0A1V6QMG3_9EURO</name>